<feature type="compositionally biased region" description="Polar residues" evidence="9">
    <location>
        <begin position="33"/>
        <end position="45"/>
    </location>
</feature>
<dbReference type="InterPro" id="IPR024370">
    <property type="entry name" value="PBP_domain"/>
</dbReference>
<keyword evidence="8" id="KW-0449">Lipoprotein</keyword>
<dbReference type="HOGENOM" id="CLU_361228_0_0_9"/>
<evidence type="ECO:0000256" key="9">
    <source>
        <dbReference type="SAM" id="MobiDB-lite"/>
    </source>
</evidence>
<dbReference type="Gene3D" id="3.40.190.10">
    <property type="entry name" value="Periplasmic binding protein-like II"/>
    <property type="match status" value="2"/>
</dbReference>
<dbReference type="AlphaFoldDB" id="G5IID8"/>
<evidence type="ECO:0000256" key="5">
    <source>
        <dbReference type="ARBA" id="ARBA00022592"/>
    </source>
</evidence>
<evidence type="ECO:0000256" key="8">
    <source>
        <dbReference type="ARBA" id="ARBA00023288"/>
    </source>
</evidence>
<keyword evidence="7" id="KW-0564">Palmitate</keyword>
<comment type="caution">
    <text evidence="12">The sequence shown here is derived from an EMBL/GenBank/DDBJ whole genome shotgun (WGS) entry which is preliminary data.</text>
</comment>
<reference evidence="12 13" key="1">
    <citation type="submission" date="2011-08" db="EMBL/GenBank/DDBJ databases">
        <title>The Genome Sequence of Clostridium hathewayi WAL-18680.</title>
        <authorList>
            <consortium name="The Broad Institute Genome Sequencing Platform"/>
            <person name="Earl A."/>
            <person name="Ward D."/>
            <person name="Feldgarden M."/>
            <person name="Gevers D."/>
            <person name="Finegold S.M."/>
            <person name="Summanen P.H."/>
            <person name="Molitoris D.R."/>
            <person name="Song M."/>
            <person name="Daigneault M."/>
            <person name="Allen-Vercoe E."/>
            <person name="Young S.K."/>
            <person name="Zeng Q."/>
            <person name="Gargeya S."/>
            <person name="Fitzgerald M."/>
            <person name="Haas B."/>
            <person name="Abouelleil A."/>
            <person name="Alvarado L."/>
            <person name="Arachchi H.M."/>
            <person name="Berlin A."/>
            <person name="Brown A."/>
            <person name="Chapman S.B."/>
            <person name="Chen Z."/>
            <person name="Dunbar C."/>
            <person name="Freedman E."/>
            <person name="Gearin G."/>
            <person name="Gellesch M."/>
            <person name="Goldberg J."/>
            <person name="Griggs A."/>
            <person name="Gujja S."/>
            <person name="Heiman D."/>
            <person name="Howarth C."/>
            <person name="Larson L."/>
            <person name="Lui A."/>
            <person name="MacDonald P.J.P."/>
            <person name="Montmayeur A."/>
            <person name="Murphy C."/>
            <person name="Neiman D."/>
            <person name="Pearson M."/>
            <person name="Priest M."/>
            <person name="Roberts A."/>
            <person name="Saif S."/>
            <person name="Shea T."/>
            <person name="Shenoy N."/>
            <person name="Sisk P."/>
            <person name="Stolte C."/>
            <person name="Sykes S."/>
            <person name="Wortman J."/>
            <person name="Nusbaum C."/>
            <person name="Birren B."/>
        </authorList>
    </citation>
    <scope>NUCLEOTIDE SEQUENCE [LARGE SCALE GENOMIC DNA]</scope>
    <source>
        <strain evidence="12 13">WAL-18680</strain>
    </source>
</reference>
<gene>
    <name evidence="12" type="ORF">HMPREF9473_03266</name>
</gene>
<comment type="similarity">
    <text evidence="3">Belongs to the PstS family.</text>
</comment>
<dbReference type="PANTHER" id="PTHR30570">
    <property type="entry name" value="PERIPLASMIC PHOSPHATE BINDING COMPONENT OF PHOSPHATE ABC TRANSPORTER"/>
    <property type="match status" value="1"/>
</dbReference>
<evidence type="ECO:0000256" key="2">
    <source>
        <dbReference type="ARBA" id="ARBA00004193"/>
    </source>
</evidence>
<dbReference type="PANTHER" id="PTHR30570:SF1">
    <property type="entry name" value="PHOSPHATE-BINDING PROTEIN PSTS"/>
    <property type="match status" value="1"/>
</dbReference>
<dbReference type="Proteomes" id="UP000005384">
    <property type="component" value="Unassembled WGS sequence"/>
</dbReference>
<feature type="chain" id="PRO_5039097020" description="PBP domain-containing protein" evidence="10">
    <location>
        <begin position="24"/>
        <end position="774"/>
    </location>
</feature>
<feature type="domain" description="PBP" evidence="11">
    <location>
        <begin position="138"/>
        <end position="316"/>
    </location>
</feature>
<comment type="subunit">
    <text evidence="4">The complex is composed of two ATP-binding proteins (PstB), two transmembrane proteins (PstC and PstA) and a solute-binding protein (PstS).</text>
</comment>
<evidence type="ECO:0000256" key="4">
    <source>
        <dbReference type="ARBA" id="ARBA00011529"/>
    </source>
</evidence>
<keyword evidence="6 10" id="KW-0732">Signal</keyword>
<proteinExistence type="inferred from homology"/>
<keyword evidence="5" id="KW-0592">Phosphate transport</keyword>
<evidence type="ECO:0000256" key="3">
    <source>
        <dbReference type="ARBA" id="ARBA00008725"/>
    </source>
</evidence>
<evidence type="ECO:0000313" key="13">
    <source>
        <dbReference type="Proteomes" id="UP000005384"/>
    </source>
</evidence>
<evidence type="ECO:0000256" key="7">
    <source>
        <dbReference type="ARBA" id="ARBA00023139"/>
    </source>
</evidence>
<comment type="subcellular location">
    <subcellularLocation>
        <location evidence="2">Cell membrane</location>
        <topology evidence="2">Lipid-anchor</topology>
    </subcellularLocation>
</comment>
<dbReference type="EMBL" id="ADLN01000090">
    <property type="protein sequence ID" value="EHI58750.1"/>
    <property type="molecule type" value="Genomic_DNA"/>
</dbReference>
<dbReference type="SUPFAM" id="SSF53850">
    <property type="entry name" value="Periplasmic binding protein-like II"/>
    <property type="match status" value="1"/>
</dbReference>
<comment type="function">
    <text evidence="1">Part of the ABC transporter complex PstSACB involved in phosphate import.</text>
</comment>
<name>G5IID8_9FIRM</name>
<keyword evidence="5" id="KW-0813">Transport</keyword>
<feature type="region of interest" description="Disordered" evidence="9">
    <location>
        <begin position="32"/>
        <end position="60"/>
    </location>
</feature>
<feature type="signal peptide" evidence="10">
    <location>
        <begin position="1"/>
        <end position="23"/>
    </location>
</feature>
<dbReference type="OrthoDB" id="9790048at2"/>
<evidence type="ECO:0000259" key="11">
    <source>
        <dbReference type="Pfam" id="PF12849"/>
    </source>
</evidence>
<dbReference type="PROSITE" id="PS51257">
    <property type="entry name" value="PROKAR_LIPOPROTEIN"/>
    <property type="match status" value="1"/>
</dbReference>
<organism evidence="12 13">
    <name type="scientific">Hungatella hathewayi WAL-18680</name>
    <dbReference type="NCBI Taxonomy" id="742737"/>
    <lineage>
        <taxon>Bacteria</taxon>
        <taxon>Bacillati</taxon>
        <taxon>Bacillota</taxon>
        <taxon>Clostridia</taxon>
        <taxon>Lachnospirales</taxon>
        <taxon>Lachnospiraceae</taxon>
        <taxon>Hungatella</taxon>
    </lineage>
</organism>
<accession>G5IID8</accession>
<protein>
    <recommendedName>
        <fullName evidence="11">PBP domain-containing protein</fullName>
    </recommendedName>
</protein>
<evidence type="ECO:0000256" key="6">
    <source>
        <dbReference type="ARBA" id="ARBA00022729"/>
    </source>
</evidence>
<evidence type="ECO:0000256" key="10">
    <source>
        <dbReference type="SAM" id="SignalP"/>
    </source>
</evidence>
<sequence length="774" mass="86305">MRKRKTKALILCAALAVTTILSGCQIIAREQESPTTMTSAPTSNNAETPATEPVTEEPEKAVEEISAPKMKPEEYPAVDGSTATLPLSKALYQLVTGATAQEAEAAIEHTKTTNAYNALIYSYGADLVLAYEPAPSVYETMKEAGVNLTIKPIGKDALVFLANEGNPVRSLTGQQIQDIYSGHIHNWSEVGGAGKNIQAFQRPENSGSQTLMEKLVMKGTAMDSNVPHSMSVSEMGELIEKVASYNNQENALGYSVYFYARNMYEVPGLRFMAVDGVMPDNDTIKDGSYPYVNDFYAAIREDEPEDSAAHILFDWLTTDDGQALVESLGYVGLKDVEKALGEDLSDHTVIGDAQITFTDKERFLLDGDYAYGTDGVMVMDEKMQVIETIDGVRLPTYMELADITKPVILEEAKEGKAGLYDLQRHTWLAEPTYISLYYNENDGQLYGYGSTENGDKQLKLTVHGTNVTAEVVPDYVTGTHIWNVDHEGKTATITDKNGNVVRTIDFKEYVDYQYGYTVQNYFYATGEDNDFELFNENGESVMNPKSIENGREFVFGTIDLYGRWILGEWKDTGDSFIYDLTQKKVVTAPGDKISIYITDKDSHYVVENREGITVYQSFDKPVLADDGHHYEYVLGDGYYAYALGSKLVVEGGSPKQHYEIPMENFSYGYHLCADAFYLIGQDNVKIFKGETCLIDNERCNWWQSGNYMIFDNGAEQTLIMDSRDGSIRCELTDGSRVVRAYDKFLVTTRGSYLCVTDYQGRYALKQLSGYMTSD</sequence>
<dbReference type="GO" id="GO:0005886">
    <property type="term" value="C:plasma membrane"/>
    <property type="evidence" value="ECO:0007669"/>
    <property type="project" value="UniProtKB-SubCell"/>
</dbReference>
<dbReference type="Pfam" id="PF12849">
    <property type="entry name" value="PBP_like_2"/>
    <property type="match status" value="1"/>
</dbReference>
<keyword evidence="13" id="KW-1185">Reference proteome</keyword>
<dbReference type="InterPro" id="IPR050811">
    <property type="entry name" value="Phosphate_ABC_transporter"/>
</dbReference>
<dbReference type="PATRIC" id="fig|742737.3.peg.3243"/>
<evidence type="ECO:0000256" key="1">
    <source>
        <dbReference type="ARBA" id="ARBA00002841"/>
    </source>
</evidence>
<dbReference type="GO" id="GO:0006817">
    <property type="term" value="P:phosphate ion transport"/>
    <property type="evidence" value="ECO:0007669"/>
    <property type="project" value="UniProtKB-KW"/>
</dbReference>
<dbReference type="RefSeq" id="WP_006781245.1">
    <property type="nucleotide sequence ID" value="NZ_CP040506.1"/>
</dbReference>
<evidence type="ECO:0000313" key="12">
    <source>
        <dbReference type="EMBL" id="EHI58750.1"/>
    </source>
</evidence>